<dbReference type="InterPro" id="IPR001732">
    <property type="entry name" value="UDP-Glc/GDP-Man_DH_N"/>
</dbReference>
<dbReference type="PANTHER" id="PTHR43750:SF3">
    <property type="entry name" value="UDP-GLUCOSE 6-DEHYDROGENASE TUAD"/>
    <property type="match status" value="1"/>
</dbReference>
<dbReference type="Pfam" id="PF03721">
    <property type="entry name" value="UDPG_MGDP_dh_N"/>
    <property type="match status" value="1"/>
</dbReference>
<evidence type="ECO:0000256" key="3">
    <source>
        <dbReference type="ARBA" id="ARBA00023027"/>
    </source>
</evidence>
<dbReference type="GO" id="GO:0016616">
    <property type="term" value="F:oxidoreductase activity, acting on the CH-OH group of donors, NAD or NADP as acceptor"/>
    <property type="evidence" value="ECO:0007669"/>
    <property type="project" value="InterPro"/>
</dbReference>
<dbReference type="SMART" id="SM00984">
    <property type="entry name" value="UDPG_MGDP_dh_C"/>
    <property type="match status" value="1"/>
</dbReference>
<proteinExistence type="inferred from homology"/>
<protein>
    <submittedName>
        <fullName evidence="5">Putative UDP-glucose/GDP-mannose dehydrogenasese</fullName>
    </submittedName>
</protein>
<keyword evidence="3" id="KW-0520">NAD</keyword>
<accession>A0A6H1ZY13</accession>
<gene>
    <name evidence="5" type="ORF">TM448A02684_0006</name>
</gene>
<keyword evidence="2" id="KW-0560">Oxidoreductase</keyword>
<dbReference type="GO" id="GO:0000271">
    <property type="term" value="P:polysaccharide biosynthetic process"/>
    <property type="evidence" value="ECO:0007669"/>
    <property type="project" value="InterPro"/>
</dbReference>
<evidence type="ECO:0000313" key="5">
    <source>
        <dbReference type="EMBL" id="QJA52398.1"/>
    </source>
</evidence>
<dbReference type="InterPro" id="IPR014026">
    <property type="entry name" value="UDP-Glc/GDP-Man_DH_dimer"/>
</dbReference>
<name>A0A6H1ZY13_9ZZZZ</name>
<reference evidence="5" key="1">
    <citation type="submission" date="2020-03" db="EMBL/GenBank/DDBJ databases">
        <title>The deep terrestrial virosphere.</title>
        <authorList>
            <person name="Holmfeldt K."/>
            <person name="Nilsson E."/>
            <person name="Simone D."/>
            <person name="Lopez-Fernandez M."/>
            <person name="Wu X."/>
            <person name="de Brujin I."/>
            <person name="Lundin D."/>
            <person name="Andersson A."/>
            <person name="Bertilsson S."/>
            <person name="Dopson M."/>
        </authorList>
    </citation>
    <scope>NUCLEOTIDE SEQUENCE</scope>
    <source>
        <strain evidence="5">TM448A02684</strain>
    </source>
</reference>
<dbReference type="Pfam" id="PF03720">
    <property type="entry name" value="UDPG_MGDP_dh_C"/>
    <property type="match status" value="1"/>
</dbReference>
<dbReference type="PIRSF" id="PIRSF000124">
    <property type="entry name" value="UDPglc_GDPman_dh"/>
    <property type="match status" value="1"/>
</dbReference>
<evidence type="ECO:0000259" key="4">
    <source>
        <dbReference type="SMART" id="SM00984"/>
    </source>
</evidence>
<dbReference type="AlphaFoldDB" id="A0A6H1ZY13"/>
<organism evidence="5">
    <name type="scientific">viral metagenome</name>
    <dbReference type="NCBI Taxonomy" id="1070528"/>
    <lineage>
        <taxon>unclassified sequences</taxon>
        <taxon>metagenomes</taxon>
        <taxon>organismal metagenomes</taxon>
    </lineage>
</organism>
<dbReference type="EMBL" id="MT144336">
    <property type="protein sequence ID" value="QJA52398.1"/>
    <property type="molecule type" value="Genomic_DNA"/>
</dbReference>
<dbReference type="PIRSF" id="PIRSF500136">
    <property type="entry name" value="UDP_ManNAc_DH"/>
    <property type="match status" value="1"/>
</dbReference>
<dbReference type="PANTHER" id="PTHR43750">
    <property type="entry name" value="UDP-GLUCOSE 6-DEHYDROGENASE TUAD"/>
    <property type="match status" value="1"/>
</dbReference>
<dbReference type="InterPro" id="IPR036291">
    <property type="entry name" value="NAD(P)-bd_dom_sf"/>
</dbReference>
<sequence>MKRSIGVVGLGKLGLPLAVLFSKHFRVYGVDINSERLQQILDREQFFEPELNEYLKKYGDNFTLSLSYETLKDCKIVFIITQTPSLPNGKFDLQYVESALKQLHKANPKCLAVIGSTINVGDMDKLRLLHKRIVYNPEFIKQGSIISDFENPKFVLIGAYDTKDGLLVEHIWNTLHDKPCHITQPKEAEIAKLSLNVSFTLGITFANVIGEVCKKFNADAKTVLDLIYKDRRNYNPGLGFGGACFPRDVECFGSICDAKDIDSGCSFAAFLLFLNDSWIDYYIEKISKHNKDKIGILGIGYKLNVPYTEQSQSLEIAKRLEDNGFQLHVFDPLAEKEAKKHLPNAIFYSTLKECLANVDLVFVGLPYTFERKLLTGKIVVNPWR</sequence>
<dbReference type="SUPFAM" id="SSF51735">
    <property type="entry name" value="NAD(P)-binding Rossmann-fold domains"/>
    <property type="match status" value="1"/>
</dbReference>
<dbReference type="InterPro" id="IPR014027">
    <property type="entry name" value="UDP-Glc/GDP-Man_DH_C"/>
</dbReference>
<dbReference type="InterPro" id="IPR028359">
    <property type="entry name" value="UDP_ManNAc/GlcNAc_DH"/>
</dbReference>
<dbReference type="SUPFAM" id="SSF52413">
    <property type="entry name" value="UDP-glucose/GDP-mannose dehydrogenase C-terminal domain"/>
    <property type="match status" value="1"/>
</dbReference>
<dbReference type="GO" id="GO:0016628">
    <property type="term" value="F:oxidoreductase activity, acting on the CH-CH group of donors, NAD or NADP as acceptor"/>
    <property type="evidence" value="ECO:0007669"/>
    <property type="project" value="InterPro"/>
</dbReference>
<comment type="similarity">
    <text evidence="1">Belongs to the UDP-glucose/GDP-mannose dehydrogenase family.</text>
</comment>
<evidence type="ECO:0000256" key="2">
    <source>
        <dbReference type="ARBA" id="ARBA00023002"/>
    </source>
</evidence>
<dbReference type="Pfam" id="PF00984">
    <property type="entry name" value="UDPG_MGDP_dh"/>
    <property type="match status" value="1"/>
</dbReference>
<dbReference type="InterPro" id="IPR017476">
    <property type="entry name" value="UDP-Glc/GDP-Man"/>
</dbReference>
<feature type="domain" description="UDP-glucose/GDP-mannose dehydrogenase C-terminal" evidence="4">
    <location>
        <begin position="295"/>
        <end position="382"/>
    </location>
</feature>
<dbReference type="Gene3D" id="3.40.50.720">
    <property type="entry name" value="NAD(P)-binding Rossmann-like Domain"/>
    <property type="match status" value="2"/>
</dbReference>
<dbReference type="SUPFAM" id="SSF48179">
    <property type="entry name" value="6-phosphogluconate dehydrogenase C-terminal domain-like"/>
    <property type="match status" value="1"/>
</dbReference>
<dbReference type="InterPro" id="IPR008927">
    <property type="entry name" value="6-PGluconate_DH-like_C_sf"/>
</dbReference>
<dbReference type="GO" id="GO:0051287">
    <property type="term" value="F:NAD binding"/>
    <property type="evidence" value="ECO:0007669"/>
    <property type="project" value="InterPro"/>
</dbReference>
<evidence type="ECO:0000256" key="1">
    <source>
        <dbReference type="ARBA" id="ARBA00006601"/>
    </source>
</evidence>
<dbReference type="NCBIfam" id="TIGR03026">
    <property type="entry name" value="NDP-sugDHase"/>
    <property type="match status" value="1"/>
</dbReference>
<dbReference type="InterPro" id="IPR036220">
    <property type="entry name" value="UDP-Glc/GDP-Man_DH_C_sf"/>
</dbReference>